<name>A0A5J4LAJ7_9ACTN</name>
<evidence type="ECO:0000313" key="2">
    <source>
        <dbReference type="Proteomes" id="UP000325598"/>
    </source>
</evidence>
<gene>
    <name evidence="1" type="ORF">San01_38440</name>
</gene>
<keyword evidence="2" id="KW-1185">Reference proteome</keyword>
<accession>A0A5J4LAJ7</accession>
<dbReference type="GeneID" id="96752036"/>
<evidence type="ECO:0000313" key="1">
    <source>
        <dbReference type="EMBL" id="GES31357.1"/>
    </source>
</evidence>
<sequence>MSTPPTPRLLPWAGPDGKPCYLLTDRDDSLLSERADQVEALQLRMGAGLLEHARVLIDDPSVDSRQLRFLSAQLSAALGDVLRVAQSRGARSGRQEEAPDQVF</sequence>
<dbReference type="Proteomes" id="UP000325598">
    <property type="component" value="Unassembled WGS sequence"/>
</dbReference>
<dbReference type="AlphaFoldDB" id="A0A5J4LAJ7"/>
<dbReference type="EMBL" id="BLAG01000010">
    <property type="protein sequence ID" value="GES31357.1"/>
    <property type="molecule type" value="Genomic_DNA"/>
</dbReference>
<organism evidence="1 2">
    <name type="scientific">Streptomyces angustmyceticus</name>
    <dbReference type="NCBI Taxonomy" id="285578"/>
    <lineage>
        <taxon>Bacteria</taxon>
        <taxon>Bacillati</taxon>
        <taxon>Actinomycetota</taxon>
        <taxon>Actinomycetes</taxon>
        <taxon>Kitasatosporales</taxon>
        <taxon>Streptomycetaceae</taxon>
        <taxon>Streptomyces</taxon>
    </lineage>
</organism>
<reference evidence="1 2" key="1">
    <citation type="submission" date="2019-10" db="EMBL/GenBank/DDBJ databases">
        <title>Whole genome shotgun sequence of Streptomyces angustmyceticus NBRC 3934.</title>
        <authorList>
            <person name="Hosoyama A."/>
            <person name="Ichikawa N."/>
            <person name="Kimura A."/>
            <person name="Kitahashi Y."/>
            <person name="Komaki H."/>
            <person name="Uohara A."/>
        </authorList>
    </citation>
    <scope>NUCLEOTIDE SEQUENCE [LARGE SCALE GENOMIC DNA]</scope>
    <source>
        <strain evidence="1 2">NBRC 3934</strain>
    </source>
</reference>
<protein>
    <submittedName>
        <fullName evidence="1">Uncharacterized protein</fullName>
    </submittedName>
</protein>
<dbReference type="OrthoDB" id="4320909at2"/>
<dbReference type="RefSeq" id="WP_152104712.1">
    <property type="nucleotide sequence ID" value="NZ_BLAG01000010.1"/>
</dbReference>
<comment type="caution">
    <text evidence="1">The sequence shown here is derived from an EMBL/GenBank/DDBJ whole genome shotgun (WGS) entry which is preliminary data.</text>
</comment>
<proteinExistence type="predicted"/>